<name>A0ABV8LZY3_9ACTN</name>
<feature type="domain" description="Peptidase S1" evidence="1">
    <location>
        <begin position="77"/>
        <end position="231"/>
    </location>
</feature>
<sequence>GWIADVWLDTGADINTQVEPCAATNPLGRLHTDTTNTPTTSTSNYAGQLYYAEVGSGITYARGECTTGFAVTGPGDRSYLVTAGHCVLTSGGAVYGKEGGFLNGGVDDSSKFGTFADVDAASDVGLIAAPADPRVADGPTGGRFVKYASGVARDLRVGQSLCASGAVTGVRCGLEIVALQTDYLKFKGMIKVKVPAGTVGACHGDSGGPAFVVDPVQPGLVLAVGTITGGNHSKDDGTCSDSTSEDPQYVYISPIQPALDRWHLALQATGADIVPLPPAGPVIA</sequence>
<proteinExistence type="predicted"/>
<gene>
    <name evidence="2" type="ORF">ACFOZ4_34530</name>
</gene>
<dbReference type="Gene3D" id="2.40.10.10">
    <property type="entry name" value="Trypsin-like serine proteases"/>
    <property type="match status" value="2"/>
</dbReference>
<dbReference type="RefSeq" id="WP_382191390.1">
    <property type="nucleotide sequence ID" value="NZ_JBHSAY010000024.1"/>
</dbReference>
<dbReference type="InterPro" id="IPR043504">
    <property type="entry name" value="Peptidase_S1_PA_chymotrypsin"/>
</dbReference>
<dbReference type="PROSITE" id="PS00134">
    <property type="entry name" value="TRYPSIN_HIS"/>
    <property type="match status" value="1"/>
</dbReference>
<keyword evidence="2" id="KW-0378">Hydrolase</keyword>
<comment type="caution">
    <text evidence="2">The sequence shown here is derived from an EMBL/GenBank/DDBJ whole genome shotgun (WGS) entry which is preliminary data.</text>
</comment>
<feature type="non-terminal residue" evidence="2">
    <location>
        <position position="1"/>
    </location>
</feature>
<dbReference type="SUPFAM" id="SSF50494">
    <property type="entry name" value="Trypsin-like serine proteases"/>
    <property type="match status" value="1"/>
</dbReference>
<evidence type="ECO:0000313" key="3">
    <source>
        <dbReference type="Proteomes" id="UP001595816"/>
    </source>
</evidence>
<dbReference type="EC" id="3.4.21.-" evidence="2"/>
<dbReference type="Pfam" id="PF00089">
    <property type="entry name" value="Trypsin"/>
    <property type="match status" value="1"/>
</dbReference>
<accession>A0ABV8LZY3</accession>
<keyword evidence="3" id="KW-1185">Reference proteome</keyword>
<reference evidence="3" key="1">
    <citation type="journal article" date="2019" name="Int. J. Syst. Evol. Microbiol.">
        <title>The Global Catalogue of Microorganisms (GCM) 10K type strain sequencing project: providing services to taxonomists for standard genome sequencing and annotation.</title>
        <authorList>
            <consortium name="The Broad Institute Genomics Platform"/>
            <consortium name="The Broad Institute Genome Sequencing Center for Infectious Disease"/>
            <person name="Wu L."/>
            <person name="Ma J."/>
        </authorList>
    </citation>
    <scope>NUCLEOTIDE SEQUENCE [LARGE SCALE GENOMIC DNA]</scope>
    <source>
        <strain evidence="3">CGMCC 4.7289</strain>
    </source>
</reference>
<dbReference type="Proteomes" id="UP001595816">
    <property type="component" value="Unassembled WGS sequence"/>
</dbReference>
<dbReference type="GO" id="GO:0016787">
    <property type="term" value="F:hydrolase activity"/>
    <property type="evidence" value="ECO:0007669"/>
    <property type="project" value="UniProtKB-KW"/>
</dbReference>
<evidence type="ECO:0000313" key="2">
    <source>
        <dbReference type="EMBL" id="MFC4135755.1"/>
    </source>
</evidence>
<dbReference type="InterPro" id="IPR001254">
    <property type="entry name" value="Trypsin_dom"/>
</dbReference>
<protein>
    <submittedName>
        <fullName evidence="2">Trypsin-like serine protease</fullName>
        <ecNumber evidence="2">3.4.21.-</ecNumber>
    </submittedName>
</protein>
<dbReference type="InterPro" id="IPR009003">
    <property type="entry name" value="Peptidase_S1_PA"/>
</dbReference>
<organism evidence="2 3">
    <name type="scientific">Hamadaea flava</name>
    <dbReference type="NCBI Taxonomy" id="1742688"/>
    <lineage>
        <taxon>Bacteria</taxon>
        <taxon>Bacillati</taxon>
        <taxon>Actinomycetota</taxon>
        <taxon>Actinomycetes</taxon>
        <taxon>Micromonosporales</taxon>
        <taxon>Micromonosporaceae</taxon>
        <taxon>Hamadaea</taxon>
    </lineage>
</organism>
<dbReference type="EMBL" id="JBHSAY010000024">
    <property type="protein sequence ID" value="MFC4135755.1"/>
    <property type="molecule type" value="Genomic_DNA"/>
</dbReference>
<dbReference type="InterPro" id="IPR018114">
    <property type="entry name" value="TRYPSIN_HIS"/>
</dbReference>
<evidence type="ECO:0000259" key="1">
    <source>
        <dbReference type="Pfam" id="PF00089"/>
    </source>
</evidence>